<organism evidence="1 2">
    <name type="scientific">Trifolium pratense</name>
    <name type="common">Red clover</name>
    <dbReference type="NCBI Taxonomy" id="57577"/>
    <lineage>
        <taxon>Eukaryota</taxon>
        <taxon>Viridiplantae</taxon>
        <taxon>Streptophyta</taxon>
        <taxon>Embryophyta</taxon>
        <taxon>Tracheophyta</taxon>
        <taxon>Spermatophyta</taxon>
        <taxon>Magnoliopsida</taxon>
        <taxon>eudicotyledons</taxon>
        <taxon>Gunneridae</taxon>
        <taxon>Pentapetalae</taxon>
        <taxon>rosids</taxon>
        <taxon>fabids</taxon>
        <taxon>Fabales</taxon>
        <taxon>Fabaceae</taxon>
        <taxon>Papilionoideae</taxon>
        <taxon>50 kb inversion clade</taxon>
        <taxon>NPAAA clade</taxon>
        <taxon>Hologalegina</taxon>
        <taxon>IRL clade</taxon>
        <taxon>Trifolieae</taxon>
        <taxon>Trifolium</taxon>
    </lineage>
</organism>
<reference evidence="1" key="1">
    <citation type="submission" date="2023-10" db="EMBL/GenBank/DDBJ databases">
        <authorList>
            <person name="Rodriguez Cubillos JULIANA M."/>
            <person name="De Vega J."/>
        </authorList>
    </citation>
    <scope>NUCLEOTIDE SEQUENCE</scope>
</reference>
<evidence type="ECO:0000313" key="2">
    <source>
        <dbReference type="Proteomes" id="UP001177021"/>
    </source>
</evidence>
<protein>
    <submittedName>
        <fullName evidence="1">Uncharacterized protein</fullName>
    </submittedName>
</protein>
<dbReference type="EMBL" id="CASHSV030000615">
    <property type="protein sequence ID" value="CAJ2669148.1"/>
    <property type="molecule type" value="Genomic_DNA"/>
</dbReference>
<proteinExistence type="predicted"/>
<comment type="caution">
    <text evidence="1">The sequence shown here is derived from an EMBL/GenBank/DDBJ whole genome shotgun (WGS) entry which is preliminary data.</text>
</comment>
<accession>A0ACB0LI93</accession>
<gene>
    <name evidence="1" type="ORF">MILVUS5_LOCUS33410</name>
</gene>
<dbReference type="Proteomes" id="UP001177021">
    <property type="component" value="Unassembled WGS sequence"/>
</dbReference>
<evidence type="ECO:0000313" key="1">
    <source>
        <dbReference type="EMBL" id="CAJ2669148.1"/>
    </source>
</evidence>
<keyword evidence="2" id="KW-1185">Reference proteome</keyword>
<name>A0ACB0LI93_TRIPR</name>
<sequence length="357" mass="41434">MLQNSQLGNMNVKYSKHKSSSKKQYPTIIEELCHQFSLDDLTKSTNNFDKDRQIGESQYYIVYEGYLKHNGENDYPIAVMRMRDIDDECFQKEIELNCQLCHPNLASFIGFCDQKDEKILVYKKDDIVNGSLTDRLLSRDIESLSWKKRLEIGIGAAKGLHYLHTGAKRAIFHRDVKPANILLDKSMVPKLWQLGFSLQGKISNSKSIPIEVDFMYGTFGFMAPEYYETNTFTDKCDVYSFGMVLLSLACTNYNLTIRDKIEMFHLEEEIAFLEDHNEVLDENVLTGDNFWDKFLDAEIIDPIHMRLIALPCLEVYMDIAKRCLKSDPNERPAMGEVEVELEHALALQEEEEKFWKL</sequence>